<organism evidence="2 3">
    <name type="scientific">Methylomonas defluvii</name>
    <dbReference type="NCBI Taxonomy" id="3045149"/>
    <lineage>
        <taxon>Bacteria</taxon>
        <taxon>Pseudomonadati</taxon>
        <taxon>Pseudomonadota</taxon>
        <taxon>Gammaproteobacteria</taxon>
        <taxon>Methylococcales</taxon>
        <taxon>Methylococcaceae</taxon>
        <taxon>Methylomonas</taxon>
    </lineage>
</organism>
<reference evidence="2 3" key="1">
    <citation type="submission" date="2023-11" db="EMBL/GenBank/DDBJ databases">
        <authorList>
            <person name="Ouyang M.-Y."/>
        </authorList>
    </citation>
    <scope>NUCLEOTIDE SEQUENCE [LARGE SCALE GENOMIC DNA]</scope>
    <source>
        <strain evidence="2 3">OY6</strain>
    </source>
</reference>
<dbReference type="RefSeq" id="WP_319961521.1">
    <property type="nucleotide sequence ID" value="NZ_JAXARY010000008.1"/>
</dbReference>
<gene>
    <name evidence="2" type="ORF">QLH52_10690</name>
</gene>
<evidence type="ECO:0000259" key="1">
    <source>
        <dbReference type="Pfam" id="PF04233"/>
    </source>
</evidence>
<dbReference type="EMBL" id="JAXARY010000008">
    <property type="protein sequence ID" value="MDX8127750.1"/>
    <property type="molecule type" value="Genomic_DNA"/>
</dbReference>
<feature type="domain" description="Phage head morphogenesis" evidence="1">
    <location>
        <begin position="66"/>
        <end position="188"/>
    </location>
</feature>
<name>A0ABU4UFY6_9GAMM</name>
<dbReference type="InterPro" id="IPR006528">
    <property type="entry name" value="Phage_head_morphogenesis_dom"/>
</dbReference>
<evidence type="ECO:0000313" key="2">
    <source>
        <dbReference type="EMBL" id="MDX8127750.1"/>
    </source>
</evidence>
<keyword evidence="3" id="KW-1185">Reference proteome</keyword>
<dbReference type="Pfam" id="PF04233">
    <property type="entry name" value="Phage_Mu_F"/>
    <property type="match status" value="1"/>
</dbReference>
<comment type="caution">
    <text evidence="2">The sequence shown here is derived from an EMBL/GenBank/DDBJ whole genome shotgun (WGS) entry which is preliminary data.</text>
</comment>
<dbReference type="Proteomes" id="UP001284537">
    <property type="component" value="Unassembled WGS sequence"/>
</dbReference>
<protein>
    <submittedName>
        <fullName evidence="2">Phage minor head protein</fullName>
    </submittedName>
</protein>
<proteinExistence type="predicted"/>
<evidence type="ECO:0000313" key="3">
    <source>
        <dbReference type="Proteomes" id="UP001284537"/>
    </source>
</evidence>
<sequence>MASQQSPTQRAFGAGSNGKFDKPFSEQIKLFREKVLLPTEHYNDLLKSAHDRAFVVAGVMKADLLNDIHQALAKTMAEGKSIQWFRKEFASIVAKNGWGGVGTNAKRDWRARVIYRTNLSTAYAAGRWRQLNDPDLLKRRPYWKYVHNETVRHPRPLHQSWNGLVLRHDAPWWLTHYPPNGWGCRCRVVAVPASEYTGQTTPNDGYRTETDRFGNTHQVPNGIDFGWDYAPGASRSVELKTLIDEKLMRFPAALGAEMWKALKPALADENRKIWAETISAWIVKPESRNSRCLIGALAPVVLAALAAQNKPAPQSAEIAVDGRLVFEHDEETGKQPLKPKEWAQLPGLIDKATTYYDNRTGMIVYVASGQGETRIVIALGYRVRKDDGNLNTVAAAYREPSSDIEDRIQSGEWIIMQ</sequence>
<accession>A0ABU4UFY6</accession>